<protein>
    <submittedName>
        <fullName evidence="1">Uncharacterized protein</fullName>
    </submittedName>
</protein>
<evidence type="ECO:0000313" key="2">
    <source>
        <dbReference type="Proteomes" id="UP000184255"/>
    </source>
</evidence>
<dbReference type="AlphaFoldDB" id="A0A1L7UJU9"/>
<name>A0A1L7UJU9_FUSMA</name>
<dbReference type="PANTHER" id="PTHR46411:SF2">
    <property type="entry name" value="AAA+ ATPASE DOMAIN-CONTAINING PROTEIN"/>
    <property type="match status" value="1"/>
</dbReference>
<organism evidence="1 2">
    <name type="scientific">Fusarium mangiferae</name>
    <name type="common">Mango malformation disease fungus</name>
    <dbReference type="NCBI Taxonomy" id="192010"/>
    <lineage>
        <taxon>Eukaryota</taxon>
        <taxon>Fungi</taxon>
        <taxon>Dikarya</taxon>
        <taxon>Ascomycota</taxon>
        <taxon>Pezizomycotina</taxon>
        <taxon>Sordariomycetes</taxon>
        <taxon>Hypocreomycetidae</taxon>
        <taxon>Hypocreales</taxon>
        <taxon>Nectriaceae</taxon>
        <taxon>Fusarium</taxon>
        <taxon>Fusarium fujikuroi species complex</taxon>
    </lineage>
</organism>
<dbReference type="Proteomes" id="UP000184255">
    <property type="component" value="Unassembled WGS sequence"/>
</dbReference>
<comment type="caution">
    <text evidence="1">The sequence shown here is derived from an EMBL/GenBank/DDBJ whole genome shotgun (WGS) entry which is preliminary data.</text>
</comment>
<sequence length="742" mass="84829">MANISGQSNFDIFQQVLRKIDKGQSSGKKVTPRLESVELSEIVQDDIPSSIRSFNSPRERDILPFIRQTTRWDHELRHKIELLEVPDKDWTTWTNVDTEKMLRSYIRHQRVFSRSGTKVTDHLVFFNASEIIPRELWDLGKTKGLRNSRFTHRDKSDSSSEDDFYGYQIQTRKIVINHERYRDLFFEIVDIKKNTPSTLSISAIKTLEALDKFIDHVFPGARKLFGKEYQGIQIPYSHIWVFFKPGRIIYEKRLIPPLNEPYEQCFRVKRAGEYASRCDGSSVFRLLVEEIISVLGSGESPGNRLVLTSRHIREYNGLRDITTEDIGIVPLSIIPKEKQREICTAISQRSRQFLHLSAMPFSVWNYKGPVELLTQITGQVTMEDTNLSMAGRAWQRHTHENVVIDLKSSTNYLNHRFPGWLHSFHNSDNDTEKKIWPQISGMEPGGEPDSEAGGYMEHFLLICRGYLPGYLISSMIYAVNILVSELRQPVWDHQHRWGPVAMSCPDESRWYTLLQGYFEEEEEEMQTKLARRQTRGSGLVLVLQGSKILTRIVANNISTKLKRPLVSLSLTEDGQRLLEASNESLRWGGLLHIDQHEIHNSQQQARELARHFSLYPSVVLVTCNDAIELGTACEGEIDGVIACNTSSGNPILEVWKTYLVTELPELTVPISEQRLNDACRILAQLEPKESRMGKVLKTAKRIAIAERSVVSFGHIFAVIRSSLSLAKLEEVKDILAAGDGLG</sequence>
<dbReference type="GeneID" id="65088901"/>
<dbReference type="VEuPathDB" id="FungiDB:FMAN_09642"/>
<dbReference type="RefSeq" id="XP_041690852.1">
    <property type="nucleotide sequence ID" value="XM_041825474.1"/>
</dbReference>
<dbReference type="EMBL" id="FCQH01000021">
    <property type="protein sequence ID" value="CVL08047.1"/>
    <property type="molecule type" value="Genomic_DNA"/>
</dbReference>
<proteinExistence type="predicted"/>
<accession>A0A1L7UJU9</accession>
<keyword evidence="2" id="KW-1185">Reference proteome</keyword>
<gene>
    <name evidence="1" type="ORF">FMAN_09642</name>
</gene>
<reference evidence="2" key="1">
    <citation type="journal article" date="2016" name="Genome Biol. Evol.">
        <title>Comparative 'omics' of the Fusarium fujikuroi species complex highlights differences in genetic potential and metabolite synthesis.</title>
        <authorList>
            <person name="Niehaus E.-M."/>
            <person name="Muensterkoetter M."/>
            <person name="Proctor R.H."/>
            <person name="Brown D.W."/>
            <person name="Sharon A."/>
            <person name="Idan Y."/>
            <person name="Oren-Young L."/>
            <person name="Sieber C.M."/>
            <person name="Novak O."/>
            <person name="Pencik A."/>
            <person name="Tarkowska D."/>
            <person name="Hromadova K."/>
            <person name="Freeman S."/>
            <person name="Maymon M."/>
            <person name="Elazar M."/>
            <person name="Youssef S.A."/>
            <person name="El-Shabrawy E.S.M."/>
            <person name="Shalaby A.B.A."/>
            <person name="Houterman P."/>
            <person name="Brock N.L."/>
            <person name="Burkhardt I."/>
            <person name="Tsavkelova E.A."/>
            <person name="Dickschat J.S."/>
            <person name="Galuszka P."/>
            <person name="Gueldener U."/>
            <person name="Tudzynski B."/>
        </authorList>
    </citation>
    <scope>NUCLEOTIDE SEQUENCE [LARGE SCALE GENOMIC DNA]</scope>
    <source>
        <strain evidence="2">MRC7560</strain>
    </source>
</reference>
<evidence type="ECO:0000313" key="1">
    <source>
        <dbReference type="EMBL" id="CVL08047.1"/>
    </source>
</evidence>
<dbReference type="PANTHER" id="PTHR46411">
    <property type="entry name" value="FAMILY ATPASE, PUTATIVE-RELATED"/>
    <property type="match status" value="1"/>
</dbReference>